<dbReference type="EMBL" id="CP061813">
    <property type="protein sequence ID" value="QOD60650.1"/>
    <property type="molecule type" value="Genomic_DNA"/>
</dbReference>
<accession>A0A7L8AFB1</accession>
<proteinExistence type="predicted"/>
<organism evidence="4 5">
    <name type="scientific">Polaribacter haliotis</name>
    <dbReference type="NCBI Taxonomy" id="1888915"/>
    <lineage>
        <taxon>Bacteria</taxon>
        <taxon>Pseudomonadati</taxon>
        <taxon>Bacteroidota</taxon>
        <taxon>Flavobacteriia</taxon>
        <taxon>Flavobacteriales</taxon>
        <taxon>Flavobacteriaceae</taxon>
    </lineage>
</organism>
<gene>
    <name evidence="4" type="ORF">H9I45_15120</name>
</gene>
<evidence type="ECO:0000313" key="4">
    <source>
        <dbReference type="EMBL" id="QOD60650.1"/>
    </source>
</evidence>
<dbReference type="SUPFAM" id="SSF56563">
    <property type="entry name" value="Major capsid protein gp5"/>
    <property type="match status" value="1"/>
</dbReference>
<evidence type="ECO:0000256" key="2">
    <source>
        <dbReference type="SAM" id="MobiDB-lite"/>
    </source>
</evidence>
<dbReference type="InterPro" id="IPR054612">
    <property type="entry name" value="Phage_capsid-like_C"/>
</dbReference>
<keyword evidence="5" id="KW-1185">Reference proteome</keyword>
<dbReference type="NCBIfam" id="TIGR01554">
    <property type="entry name" value="major_cap_HK97"/>
    <property type="match status" value="1"/>
</dbReference>
<feature type="compositionally biased region" description="Basic and acidic residues" evidence="2">
    <location>
        <begin position="1"/>
        <end position="18"/>
    </location>
</feature>
<evidence type="ECO:0000256" key="1">
    <source>
        <dbReference type="ARBA" id="ARBA00004328"/>
    </source>
</evidence>
<dbReference type="KEGG" id="phal:H9I45_15120"/>
<comment type="subcellular location">
    <subcellularLocation>
        <location evidence="1">Virion</location>
    </subcellularLocation>
</comment>
<evidence type="ECO:0000313" key="5">
    <source>
        <dbReference type="Proteomes" id="UP000516764"/>
    </source>
</evidence>
<reference evidence="4 5" key="1">
    <citation type="journal article" date="2016" name="Int. J. Syst. Evol. Microbiol.">
        <title>Polaribacter haliotis sp. nov., isolated from the gut of abalone Haliotis discus hannai.</title>
        <authorList>
            <person name="Kim Y.O."/>
            <person name="Park I.S."/>
            <person name="Park S."/>
            <person name="Nam B.H."/>
            <person name="Park J.M."/>
            <person name="Kim D.G."/>
            <person name="Yoon J.H."/>
        </authorList>
    </citation>
    <scope>NUCLEOTIDE SEQUENCE [LARGE SCALE GENOMIC DNA]</scope>
    <source>
        <strain evidence="4 5">KCTC 52418</strain>
    </source>
</reference>
<name>A0A7L8AFB1_9FLAO</name>
<sequence length="418" mass="44113">MKSSVELKQERASLKDKQTALITKAKTEKREMSNEENTSFDDLMTQRNALDAQILRAEQIEKDEADASRNAGTVVGAPAVKPEKKSGNFSLLRSLRSLSKGQELHPDDAKVHEQAQEEMRASGLELPEGNAISIPTGALRAQTVTGDSGAKGGALVASTPKLVRPLQPVLPIESLGVNIMSGLVGDVPLPTSGAFSFSYGSETATTAATDIGFAGPTLKPKRCSGVVDISKKLLAQTSFSVEDYILEQINIAYGNTITLAAINGSGEAPTGLYSLITTNVNTTAGALTHATAVALEGLVDAADGTNVKRAYLADPKVKSGAKTTKIDAGSGVFLSDGNTLNGYPFISTTLMPLLDTDKHPIIFGDWNQLTVGYWDTLSIIVDPYTQAASGKVRLIIEGFSDVAVTNEKAFAINKVVTV</sequence>
<evidence type="ECO:0000259" key="3">
    <source>
        <dbReference type="Pfam" id="PF05065"/>
    </source>
</evidence>
<dbReference type="Proteomes" id="UP000516764">
    <property type="component" value="Chromosome"/>
</dbReference>
<feature type="region of interest" description="Disordered" evidence="2">
    <location>
        <begin position="1"/>
        <end position="44"/>
    </location>
</feature>
<dbReference type="InterPro" id="IPR024455">
    <property type="entry name" value="Phage_capsid"/>
</dbReference>
<protein>
    <submittedName>
        <fullName evidence="4">Phage major capsid protein</fullName>
    </submittedName>
</protein>
<dbReference type="OrthoDB" id="9806592at2"/>
<dbReference type="RefSeq" id="WP_088354292.1">
    <property type="nucleotide sequence ID" value="NZ_CP061813.1"/>
</dbReference>
<dbReference type="Pfam" id="PF05065">
    <property type="entry name" value="Phage_capsid"/>
    <property type="match status" value="1"/>
</dbReference>
<dbReference type="AlphaFoldDB" id="A0A7L8AFB1"/>
<feature type="domain" description="Phage capsid-like C-terminal" evidence="3">
    <location>
        <begin position="159"/>
        <end position="412"/>
    </location>
</feature>